<dbReference type="RefSeq" id="WP_160728471.1">
    <property type="nucleotide sequence ID" value="NZ_WTYC01000006.1"/>
</dbReference>
<dbReference type="OrthoDB" id="7596955at2"/>
<dbReference type="Pfam" id="PF14281">
    <property type="entry name" value="PDDEXK_4"/>
    <property type="match status" value="1"/>
</dbReference>
<dbReference type="InterPro" id="IPR029470">
    <property type="entry name" value="PDDEXK_4"/>
</dbReference>
<organism evidence="1 2">
    <name type="scientific">Qipengyuania vulgaris</name>
    <dbReference type="NCBI Taxonomy" id="291985"/>
    <lineage>
        <taxon>Bacteria</taxon>
        <taxon>Pseudomonadati</taxon>
        <taxon>Pseudomonadota</taxon>
        <taxon>Alphaproteobacteria</taxon>
        <taxon>Sphingomonadales</taxon>
        <taxon>Erythrobacteraceae</taxon>
        <taxon>Qipengyuania</taxon>
    </lineage>
</organism>
<protein>
    <recommendedName>
        <fullName evidence="3">PD-(D/E)XK nuclease family protein</fullName>
    </recommendedName>
</protein>
<sequence>MTTEHLNLARLPRRYRPAPLKVWSEHLQDDTQKAVRRLVTKLASVRPAPGKHLAALKEWFGITDEHHCFIQRVEPWLALTETQAMAGLQHFLEKHGEPAILAFLRAAAPGQWPDKFDDCAAEIEVVIPSKGSRIDMIVSGQEGDRYIGVVIEAKLGAALTNNPLSDYRAFAKRRGLISGVGPTRLLILDIGHCRETEKRLKRNDNWSLLSWHVLLVRLEKELPRSGILDRDFAALRHHIWRRL</sequence>
<dbReference type="AlphaFoldDB" id="A0A844XUW9"/>
<evidence type="ECO:0008006" key="3">
    <source>
        <dbReference type="Google" id="ProtNLM"/>
    </source>
</evidence>
<evidence type="ECO:0000313" key="1">
    <source>
        <dbReference type="EMBL" id="MXO48933.1"/>
    </source>
</evidence>
<keyword evidence="2" id="KW-1185">Reference proteome</keyword>
<accession>A0A844XUW9</accession>
<proteinExistence type="predicted"/>
<comment type="caution">
    <text evidence="1">The sequence shown here is derived from an EMBL/GenBank/DDBJ whole genome shotgun (WGS) entry which is preliminary data.</text>
</comment>
<dbReference type="EMBL" id="WTYC01000006">
    <property type="protein sequence ID" value="MXO48933.1"/>
    <property type="molecule type" value="Genomic_DNA"/>
</dbReference>
<evidence type="ECO:0000313" key="2">
    <source>
        <dbReference type="Proteomes" id="UP000448199"/>
    </source>
</evidence>
<name>A0A844XUW9_9SPHN</name>
<gene>
    <name evidence="1" type="ORF">GRI69_11760</name>
</gene>
<reference evidence="1 2" key="1">
    <citation type="submission" date="2019-12" db="EMBL/GenBank/DDBJ databases">
        <title>Genomic-based taxomic classification of the family Erythrobacteraceae.</title>
        <authorList>
            <person name="Xu L."/>
        </authorList>
    </citation>
    <scope>NUCLEOTIDE SEQUENCE [LARGE SCALE GENOMIC DNA]</scope>
    <source>
        <strain evidence="1 2">DSM 17792</strain>
    </source>
</reference>
<dbReference type="Proteomes" id="UP000448199">
    <property type="component" value="Unassembled WGS sequence"/>
</dbReference>